<keyword evidence="1" id="KW-1133">Transmembrane helix</keyword>
<dbReference type="InterPro" id="IPR008621">
    <property type="entry name" value="Cbb3-typ_cyt_oxidase_comp"/>
</dbReference>
<protein>
    <submittedName>
        <fullName evidence="2">Cbb3-type cytochrome c oxidase subunit 3</fullName>
    </submittedName>
</protein>
<evidence type="ECO:0000313" key="3">
    <source>
        <dbReference type="Proteomes" id="UP000317496"/>
    </source>
</evidence>
<dbReference type="RefSeq" id="WP_144258428.1">
    <property type="nucleotide sequence ID" value="NZ_CP041636.1"/>
</dbReference>
<accession>A0A516H6R2</accession>
<dbReference type="Proteomes" id="UP000317496">
    <property type="component" value="Chromosome"/>
</dbReference>
<proteinExistence type="predicted"/>
<dbReference type="AlphaFoldDB" id="A0A516H6R2"/>
<gene>
    <name evidence="2" type="ORF">FNB15_20070</name>
</gene>
<sequence length="57" mass="6571">MFDFDHGSVVAFAKSFGLFYLIALSVGVLIYAYWPSNKQRFEDAARNIIHDEDKPCR</sequence>
<evidence type="ECO:0000313" key="2">
    <source>
        <dbReference type="EMBL" id="QDO99432.1"/>
    </source>
</evidence>
<feature type="transmembrane region" description="Helical" evidence="1">
    <location>
        <begin position="12"/>
        <end position="34"/>
    </location>
</feature>
<keyword evidence="3" id="KW-1185">Reference proteome</keyword>
<keyword evidence="1" id="KW-0472">Membrane</keyword>
<keyword evidence="1" id="KW-0812">Transmembrane</keyword>
<dbReference type="OrthoDB" id="7173870at2"/>
<dbReference type="Pfam" id="PF05545">
    <property type="entry name" value="FixQ"/>
    <property type="match status" value="1"/>
</dbReference>
<reference evidence="2 3" key="1">
    <citation type="submission" date="2019-07" db="EMBL/GenBank/DDBJ databases">
        <title>Genome sequencing for Ferrovibrio sp. K5.</title>
        <authorList>
            <person name="Park S.-J."/>
        </authorList>
    </citation>
    <scope>NUCLEOTIDE SEQUENCE [LARGE SCALE GENOMIC DNA]</scope>
    <source>
        <strain evidence="2 3">K5</strain>
    </source>
</reference>
<dbReference type="EMBL" id="CP041636">
    <property type="protein sequence ID" value="QDO99432.1"/>
    <property type="molecule type" value="Genomic_DNA"/>
</dbReference>
<dbReference type="KEGG" id="fer:FNB15_20070"/>
<organism evidence="2 3">
    <name type="scientific">Ferrovibrio terrae</name>
    <dbReference type="NCBI Taxonomy" id="2594003"/>
    <lineage>
        <taxon>Bacteria</taxon>
        <taxon>Pseudomonadati</taxon>
        <taxon>Pseudomonadota</taxon>
        <taxon>Alphaproteobacteria</taxon>
        <taxon>Rhodospirillales</taxon>
        <taxon>Rhodospirillaceae</taxon>
        <taxon>Ferrovibrio</taxon>
    </lineage>
</organism>
<dbReference type="CDD" id="cd01324">
    <property type="entry name" value="cbb3_Oxidase_CcoQ"/>
    <property type="match status" value="1"/>
</dbReference>
<name>A0A516H6R2_9PROT</name>
<evidence type="ECO:0000256" key="1">
    <source>
        <dbReference type="SAM" id="Phobius"/>
    </source>
</evidence>